<gene>
    <name evidence="2" type="ORF">D9757_003108</name>
</gene>
<keyword evidence="3" id="KW-1185">Reference proteome</keyword>
<reference evidence="2 3" key="1">
    <citation type="journal article" date="2020" name="ISME J.">
        <title>Uncovering the hidden diversity of litter-decomposition mechanisms in mushroom-forming fungi.</title>
        <authorList>
            <person name="Floudas D."/>
            <person name="Bentzer J."/>
            <person name="Ahren D."/>
            <person name="Johansson T."/>
            <person name="Persson P."/>
            <person name="Tunlid A."/>
        </authorList>
    </citation>
    <scope>NUCLEOTIDE SEQUENCE [LARGE SCALE GENOMIC DNA]</scope>
    <source>
        <strain evidence="2 3">CBS 406.79</strain>
    </source>
</reference>
<sequence length="344" mass="38924">MDVYGFLALAVFGSYFLTIIALFAVILGSLFQEYSSQQDSRRRTQANLFTLLAAGSFLHTWYYMARFLEWSFHEHDSKTLMQLQNTFAERLSKWLVDTALFEQAWKTVCSSPLRWWLSEQLCSYTVGTWTIFIFFEGKRHHVRHIWAYMLLGQLVAISVATNLFYVAISVSVIMPARKPLFASPVLWLSIAASLISVSYTPFTTERNFLSNLLVMHASAMVPLLFGPYLAGSPTTRFSLNYQTLLSLVFVATAIIHAGNTALLFSTLDEPFFSAFWSMLFSHPAQSSIGWDVIWTTFSYIIWLCVSKSASRLPCLPFVVLTSIGVTAPMLALLDGDIEQGLRLE</sequence>
<evidence type="ECO:0000313" key="2">
    <source>
        <dbReference type="EMBL" id="KAF5391168.1"/>
    </source>
</evidence>
<comment type="caution">
    <text evidence="2">The sequence shown here is derived from an EMBL/GenBank/DDBJ whole genome shotgun (WGS) entry which is preliminary data.</text>
</comment>
<dbReference type="Proteomes" id="UP000518752">
    <property type="component" value="Unassembled WGS sequence"/>
</dbReference>
<protein>
    <submittedName>
        <fullName evidence="2">Uncharacterized protein</fullName>
    </submittedName>
</protein>
<keyword evidence="1" id="KW-0472">Membrane</keyword>
<keyword evidence="1" id="KW-0812">Transmembrane</keyword>
<dbReference type="OrthoDB" id="2126185at2759"/>
<dbReference type="AlphaFoldDB" id="A0A8H5HXD0"/>
<feature type="transmembrane region" description="Helical" evidence="1">
    <location>
        <begin position="208"/>
        <end position="231"/>
    </location>
</feature>
<dbReference type="EMBL" id="JAACJN010000011">
    <property type="protein sequence ID" value="KAF5391168.1"/>
    <property type="molecule type" value="Genomic_DNA"/>
</dbReference>
<feature type="transmembrane region" description="Helical" evidence="1">
    <location>
        <begin position="6"/>
        <end position="27"/>
    </location>
</feature>
<organism evidence="2 3">
    <name type="scientific">Collybiopsis confluens</name>
    <dbReference type="NCBI Taxonomy" id="2823264"/>
    <lineage>
        <taxon>Eukaryota</taxon>
        <taxon>Fungi</taxon>
        <taxon>Dikarya</taxon>
        <taxon>Basidiomycota</taxon>
        <taxon>Agaricomycotina</taxon>
        <taxon>Agaricomycetes</taxon>
        <taxon>Agaricomycetidae</taxon>
        <taxon>Agaricales</taxon>
        <taxon>Marasmiineae</taxon>
        <taxon>Omphalotaceae</taxon>
        <taxon>Collybiopsis</taxon>
    </lineage>
</organism>
<evidence type="ECO:0000313" key="3">
    <source>
        <dbReference type="Proteomes" id="UP000518752"/>
    </source>
</evidence>
<feature type="transmembrane region" description="Helical" evidence="1">
    <location>
        <begin position="48"/>
        <end position="65"/>
    </location>
</feature>
<proteinExistence type="predicted"/>
<feature type="transmembrane region" description="Helical" evidence="1">
    <location>
        <begin position="243"/>
        <end position="267"/>
    </location>
</feature>
<feature type="transmembrane region" description="Helical" evidence="1">
    <location>
        <begin position="312"/>
        <end position="333"/>
    </location>
</feature>
<feature type="transmembrane region" description="Helical" evidence="1">
    <location>
        <begin position="145"/>
        <end position="168"/>
    </location>
</feature>
<feature type="transmembrane region" description="Helical" evidence="1">
    <location>
        <begin position="180"/>
        <end position="202"/>
    </location>
</feature>
<accession>A0A8H5HXD0</accession>
<dbReference type="Pfam" id="PF11196">
    <property type="entry name" value="DUF2834"/>
    <property type="match status" value="1"/>
</dbReference>
<evidence type="ECO:0000256" key="1">
    <source>
        <dbReference type="SAM" id="Phobius"/>
    </source>
</evidence>
<dbReference type="InterPro" id="IPR021362">
    <property type="entry name" value="DUF2834"/>
</dbReference>
<feature type="transmembrane region" description="Helical" evidence="1">
    <location>
        <begin position="287"/>
        <end position="305"/>
    </location>
</feature>
<name>A0A8H5HXD0_9AGAR</name>
<keyword evidence="1" id="KW-1133">Transmembrane helix</keyword>